<keyword evidence="6 7" id="KW-0472">Membrane</keyword>
<evidence type="ECO:0000313" key="8">
    <source>
        <dbReference type="EMBL" id="SAL96387.1"/>
    </source>
</evidence>
<gene>
    <name evidence="8" type="primary">ABSGL_01785.1 scaffold 2142</name>
</gene>
<dbReference type="SMART" id="SM00679">
    <property type="entry name" value="CTNS"/>
    <property type="match status" value="2"/>
</dbReference>
<keyword evidence="5 7" id="KW-1133">Transmembrane helix</keyword>
<keyword evidence="9" id="KW-1185">Reference proteome</keyword>
<evidence type="ECO:0008006" key="10">
    <source>
        <dbReference type="Google" id="ProtNLM"/>
    </source>
</evidence>
<dbReference type="InterPro" id="IPR006603">
    <property type="entry name" value="PQ-loop_rpt"/>
</dbReference>
<reference evidence="8" key="1">
    <citation type="submission" date="2016-04" db="EMBL/GenBank/DDBJ databases">
        <authorList>
            <person name="Evans L.H."/>
            <person name="Alamgir A."/>
            <person name="Owens N."/>
            <person name="Weber N.D."/>
            <person name="Virtaneva K."/>
            <person name="Barbian K."/>
            <person name="Babar A."/>
            <person name="Rosenke K."/>
        </authorList>
    </citation>
    <scope>NUCLEOTIDE SEQUENCE [LARGE SCALE GENOMIC DNA]</scope>
    <source>
        <strain evidence="8">CBS 101.48</strain>
    </source>
</reference>
<keyword evidence="2" id="KW-0813">Transport</keyword>
<keyword evidence="3 7" id="KW-0812">Transmembrane</keyword>
<dbReference type="InParanoid" id="A0A168LAA8"/>
<dbReference type="STRING" id="4829.A0A168LAA8"/>
<dbReference type="PANTHER" id="PTHR13131:SF5">
    <property type="entry name" value="CYSTINOSIN"/>
    <property type="match status" value="1"/>
</dbReference>
<evidence type="ECO:0000313" key="9">
    <source>
        <dbReference type="Proteomes" id="UP000078561"/>
    </source>
</evidence>
<dbReference type="PANTHER" id="PTHR13131">
    <property type="entry name" value="CYSTINOSIN"/>
    <property type="match status" value="1"/>
</dbReference>
<name>A0A168LAA8_ABSGL</name>
<protein>
    <recommendedName>
        <fullName evidence="10">Cystinosin</fullName>
    </recommendedName>
</protein>
<evidence type="ECO:0000256" key="6">
    <source>
        <dbReference type="ARBA" id="ARBA00023136"/>
    </source>
</evidence>
<dbReference type="OrthoDB" id="75720at2759"/>
<dbReference type="GO" id="GO:0012505">
    <property type="term" value="C:endomembrane system"/>
    <property type="evidence" value="ECO:0007669"/>
    <property type="project" value="UniProtKB-SubCell"/>
</dbReference>
<evidence type="ECO:0000256" key="7">
    <source>
        <dbReference type="SAM" id="Phobius"/>
    </source>
</evidence>
<evidence type="ECO:0000256" key="1">
    <source>
        <dbReference type="ARBA" id="ARBA00004127"/>
    </source>
</evidence>
<sequence>MNALTIVSELLGWTYFVAWSFSLYPQLYLNWRRKSVRGLSPDFLNYSIIGFLCYTIFTLAFYFNKEIQDEYSRRHDARNLVRLNDVAFAVHGLAVVLLLLVQTYIYKGIKHHLSPFTAVVTWLTFIGGLLAVFSVHYGNSEWIHVMYYLSYVKLGSDAFKFLPQIWLNYKRKSTQGWSAYLILMLVLDAYIEDDWSGITGDSVKLGLGIISILYGLVFMAQKWIFYRQSSEERSPLLGEQVFSYQRSGGGGGD</sequence>
<dbReference type="GO" id="GO:0005774">
    <property type="term" value="C:vacuolar membrane"/>
    <property type="evidence" value="ECO:0007669"/>
    <property type="project" value="TreeGrafter"/>
</dbReference>
<accession>A0A168LAA8</accession>
<feature type="transmembrane region" description="Helical" evidence="7">
    <location>
        <begin position="12"/>
        <end position="31"/>
    </location>
</feature>
<comment type="subcellular location">
    <subcellularLocation>
        <location evidence="1">Endomembrane system</location>
        <topology evidence="1">Multi-pass membrane protein</topology>
    </subcellularLocation>
</comment>
<evidence type="ECO:0000256" key="3">
    <source>
        <dbReference type="ARBA" id="ARBA00022692"/>
    </source>
</evidence>
<dbReference type="Pfam" id="PF04193">
    <property type="entry name" value="PQ-loop"/>
    <property type="match status" value="2"/>
</dbReference>
<dbReference type="Gene3D" id="1.20.1280.290">
    <property type="match status" value="2"/>
</dbReference>
<feature type="transmembrane region" description="Helical" evidence="7">
    <location>
        <begin position="113"/>
        <end position="133"/>
    </location>
</feature>
<proteinExistence type="predicted"/>
<feature type="transmembrane region" description="Helical" evidence="7">
    <location>
        <begin position="83"/>
        <end position="101"/>
    </location>
</feature>
<dbReference type="Proteomes" id="UP000078561">
    <property type="component" value="Unassembled WGS sequence"/>
</dbReference>
<evidence type="ECO:0000256" key="5">
    <source>
        <dbReference type="ARBA" id="ARBA00022989"/>
    </source>
</evidence>
<feature type="transmembrane region" description="Helical" evidence="7">
    <location>
        <begin position="43"/>
        <end position="63"/>
    </location>
</feature>
<keyword evidence="4" id="KW-0677">Repeat</keyword>
<dbReference type="AlphaFoldDB" id="A0A168LAA8"/>
<dbReference type="EMBL" id="LT550954">
    <property type="protein sequence ID" value="SAL96387.1"/>
    <property type="molecule type" value="Genomic_DNA"/>
</dbReference>
<feature type="transmembrane region" description="Helical" evidence="7">
    <location>
        <begin position="174"/>
        <end position="191"/>
    </location>
</feature>
<dbReference type="InterPro" id="IPR005282">
    <property type="entry name" value="LC_transporter"/>
</dbReference>
<dbReference type="OMA" id="ASWEWID"/>
<feature type="transmembrane region" description="Helical" evidence="7">
    <location>
        <begin position="203"/>
        <end position="225"/>
    </location>
</feature>
<evidence type="ECO:0000256" key="4">
    <source>
        <dbReference type="ARBA" id="ARBA00022737"/>
    </source>
</evidence>
<organism evidence="8">
    <name type="scientific">Absidia glauca</name>
    <name type="common">Pin mould</name>
    <dbReference type="NCBI Taxonomy" id="4829"/>
    <lineage>
        <taxon>Eukaryota</taxon>
        <taxon>Fungi</taxon>
        <taxon>Fungi incertae sedis</taxon>
        <taxon>Mucoromycota</taxon>
        <taxon>Mucoromycotina</taxon>
        <taxon>Mucoromycetes</taxon>
        <taxon>Mucorales</taxon>
        <taxon>Cunninghamellaceae</taxon>
        <taxon>Absidia</taxon>
    </lineage>
</organism>
<dbReference type="GO" id="GO:0015184">
    <property type="term" value="F:L-cystine transmembrane transporter activity"/>
    <property type="evidence" value="ECO:0007669"/>
    <property type="project" value="TreeGrafter"/>
</dbReference>
<evidence type="ECO:0000256" key="2">
    <source>
        <dbReference type="ARBA" id="ARBA00022448"/>
    </source>
</evidence>